<evidence type="ECO:0000313" key="2">
    <source>
        <dbReference type="Proteomes" id="UP000054166"/>
    </source>
</evidence>
<dbReference type="InParanoid" id="A0A0C3FDD7"/>
<proteinExistence type="predicted"/>
<sequence length="62" mass="6575">MRPVDAGHPPLVKPSRTAALPVRHAVSMVEIKDEDGPGLHLIPLGDLAGPLKEAFSQEGINK</sequence>
<protein>
    <submittedName>
        <fullName evidence="1">Uncharacterized protein</fullName>
    </submittedName>
</protein>
<dbReference type="HOGENOM" id="CLU_2904986_0_0_1"/>
<evidence type="ECO:0000313" key="1">
    <source>
        <dbReference type="EMBL" id="KIM77754.1"/>
    </source>
</evidence>
<gene>
    <name evidence="1" type="ORF">PILCRDRAFT_11841</name>
</gene>
<dbReference type="Proteomes" id="UP000054166">
    <property type="component" value="Unassembled WGS sequence"/>
</dbReference>
<keyword evidence="2" id="KW-1185">Reference proteome</keyword>
<dbReference type="EMBL" id="KN833022">
    <property type="protein sequence ID" value="KIM77754.1"/>
    <property type="molecule type" value="Genomic_DNA"/>
</dbReference>
<organism evidence="1 2">
    <name type="scientific">Piloderma croceum (strain F 1598)</name>
    <dbReference type="NCBI Taxonomy" id="765440"/>
    <lineage>
        <taxon>Eukaryota</taxon>
        <taxon>Fungi</taxon>
        <taxon>Dikarya</taxon>
        <taxon>Basidiomycota</taxon>
        <taxon>Agaricomycotina</taxon>
        <taxon>Agaricomycetes</taxon>
        <taxon>Agaricomycetidae</taxon>
        <taxon>Atheliales</taxon>
        <taxon>Atheliaceae</taxon>
        <taxon>Piloderma</taxon>
    </lineage>
</organism>
<reference evidence="2" key="2">
    <citation type="submission" date="2015-01" db="EMBL/GenBank/DDBJ databases">
        <title>Evolutionary Origins and Diversification of the Mycorrhizal Mutualists.</title>
        <authorList>
            <consortium name="DOE Joint Genome Institute"/>
            <consortium name="Mycorrhizal Genomics Consortium"/>
            <person name="Kohler A."/>
            <person name="Kuo A."/>
            <person name="Nagy L.G."/>
            <person name="Floudas D."/>
            <person name="Copeland A."/>
            <person name="Barry K.W."/>
            <person name="Cichocki N."/>
            <person name="Veneault-Fourrey C."/>
            <person name="LaButti K."/>
            <person name="Lindquist E.A."/>
            <person name="Lipzen A."/>
            <person name="Lundell T."/>
            <person name="Morin E."/>
            <person name="Murat C."/>
            <person name="Riley R."/>
            <person name="Ohm R."/>
            <person name="Sun H."/>
            <person name="Tunlid A."/>
            <person name="Henrissat B."/>
            <person name="Grigoriev I.V."/>
            <person name="Hibbett D.S."/>
            <person name="Martin F."/>
        </authorList>
    </citation>
    <scope>NUCLEOTIDE SEQUENCE [LARGE SCALE GENOMIC DNA]</scope>
    <source>
        <strain evidence="2">F 1598</strain>
    </source>
</reference>
<dbReference type="AlphaFoldDB" id="A0A0C3FDD7"/>
<name>A0A0C3FDD7_PILCF</name>
<reference evidence="1 2" key="1">
    <citation type="submission" date="2014-04" db="EMBL/GenBank/DDBJ databases">
        <authorList>
            <consortium name="DOE Joint Genome Institute"/>
            <person name="Kuo A."/>
            <person name="Tarkka M."/>
            <person name="Buscot F."/>
            <person name="Kohler A."/>
            <person name="Nagy L.G."/>
            <person name="Floudas D."/>
            <person name="Copeland A."/>
            <person name="Barry K.W."/>
            <person name="Cichocki N."/>
            <person name="Veneault-Fourrey C."/>
            <person name="LaButti K."/>
            <person name="Lindquist E.A."/>
            <person name="Lipzen A."/>
            <person name="Lundell T."/>
            <person name="Morin E."/>
            <person name="Murat C."/>
            <person name="Sun H."/>
            <person name="Tunlid A."/>
            <person name="Henrissat B."/>
            <person name="Grigoriev I.V."/>
            <person name="Hibbett D.S."/>
            <person name="Martin F."/>
            <person name="Nordberg H.P."/>
            <person name="Cantor M.N."/>
            <person name="Hua S.X."/>
        </authorList>
    </citation>
    <scope>NUCLEOTIDE SEQUENCE [LARGE SCALE GENOMIC DNA]</scope>
    <source>
        <strain evidence="1 2">F 1598</strain>
    </source>
</reference>
<accession>A0A0C3FDD7</accession>